<evidence type="ECO:0000256" key="10">
    <source>
        <dbReference type="SAM" id="MobiDB-lite"/>
    </source>
</evidence>
<dbReference type="PANTHER" id="PTHR46481:SF10">
    <property type="entry name" value="ZINC FINGER BED DOMAIN-CONTAINING PROTEIN 39"/>
    <property type="match status" value="1"/>
</dbReference>
<dbReference type="InterPro" id="IPR012337">
    <property type="entry name" value="RNaseH-like_sf"/>
</dbReference>
<dbReference type="InterPro" id="IPR036236">
    <property type="entry name" value="Znf_C2H2_sf"/>
</dbReference>
<evidence type="ECO:0000256" key="6">
    <source>
        <dbReference type="ARBA" id="ARBA00023125"/>
    </source>
</evidence>
<feature type="compositionally biased region" description="Basic and acidic residues" evidence="10">
    <location>
        <begin position="124"/>
        <end position="135"/>
    </location>
</feature>
<keyword evidence="7" id="KW-0804">Transcription</keyword>
<dbReference type="InterPro" id="IPR003656">
    <property type="entry name" value="Znf_BED"/>
</dbReference>
<feature type="compositionally biased region" description="Pro residues" evidence="10">
    <location>
        <begin position="605"/>
        <end position="615"/>
    </location>
</feature>
<dbReference type="Proteomes" id="UP001651158">
    <property type="component" value="Unassembled WGS sequence"/>
</dbReference>
<keyword evidence="13" id="KW-1185">Reference proteome</keyword>
<gene>
    <name evidence="12" type="ORF">TcWFU_005290</name>
</gene>
<dbReference type="InterPro" id="IPR008906">
    <property type="entry name" value="HATC_C_dom"/>
</dbReference>
<keyword evidence="3 9" id="KW-0863">Zinc-finger</keyword>
<feature type="compositionally biased region" description="Pro residues" evidence="10">
    <location>
        <begin position="437"/>
        <end position="454"/>
    </location>
</feature>
<feature type="region of interest" description="Disordered" evidence="10">
    <location>
        <begin position="604"/>
        <end position="624"/>
    </location>
</feature>
<evidence type="ECO:0000256" key="4">
    <source>
        <dbReference type="ARBA" id="ARBA00022833"/>
    </source>
</evidence>
<sequence length="1008" mass="109656">MSSDNPSFFMETSPAEVGNQAIHSPSEGSSEMDTSSFDASMRHFVYSDLPINASTPTASAPSTMPMRLKPGNKKSFVWNYFRHPESESGMVDRTRTQCLLCKSQLAFNASGTTTTMLNHLKSRHGEIAQREESQRVRSNTSNRRKEAATSRAASSVSYSPLRAQQQSSQSSLSSPSQIQTSRIRHSNGCSDFAQISGDLRKFAHLKEETKQTSQKVGLLQPFLALGGLDTGGRHGSPQVVGSPESIATAAEAAAAAAAAASNGLLPPSVFLGGLPQLPAVTSAPLIPPLFPIPPPLESTPLMPQLAGFLPSNFPAFVPSNSSTSSVSIDTDDAMERLHSTPQLGPDSGPLAVARAWLSTLTSLPGQSTTNGNLAAMEELLKSLPGLAAQQAGVGSNSKPLPLPTLPPDLLSTLVHNSPLMLSILSRSQALLASQGCIPPPCPPPPSPPPPPPPMHSASSTTLTTGASTAASPSSSNAKSSSESVDLMIGTAKRKRTRPVYIPPQMRTVKRTSMEGSLGASESPEDLSMPRATQQQQYHGLSTGTLETRLAYFLVREMLPPEILEREGFRNLVNELIGSKKALSIPRITARQMRMEILPEIANTVLPPPPPPPPPQQQHQQQTMNRSSLAIEFWHNMDGRQKFANLSIGCGGRLLQTALLKCPGDVKKIILDCITTSEKSAMLLPRALVTNRPEELNEIASEDFAIVPCFVTALSTSVTSGFRAPKVIALLQDVREAVGLPPNFANVTAIETITWREVADLMVRVHTERQNSDVWQFKCLLDNLGKSLDYIAQQEASSATISLITLILINLRKTHLATTSEDSEVIEAFKTTVNERLDAFYPRKSASLSDLLLIAGLTDPRVRTRVHELEPQSIHLLREKVEELSQVRGKDEVFVHTAHCEVDRYLREEVKNGVQTDPFQWWSERQSTYPLLSRLARHYLAIPMASFNIQLRLKPLARTADKVAPGVPPDGLNLPNYCDVFAQLKMNLLAEDMLIYTFLWHNWSLSSSQ</sequence>
<evidence type="ECO:0000256" key="2">
    <source>
        <dbReference type="ARBA" id="ARBA00022723"/>
    </source>
</evidence>
<feature type="compositionally biased region" description="Polar residues" evidence="10">
    <location>
        <begin position="530"/>
        <end position="540"/>
    </location>
</feature>
<dbReference type="SMART" id="SM00614">
    <property type="entry name" value="ZnF_BED"/>
    <property type="match status" value="1"/>
</dbReference>
<evidence type="ECO:0000256" key="8">
    <source>
        <dbReference type="ARBA" id="ARBA00023242"/>
    </source>
</evidence>
<dbReference type="EMBL" id="JAKROA010000004">
    <property type="protein sequence ID" value="KAL5107752.1"/>
    <property type="molecule type" value="Genomic_DNA"/>
</dbReference>
<feature type="domain" description="BED-type" evidence="11">
    <location>
        <begin position="72"/>
        <end position="131"/>
    </location>
</feature>
<keyword evidence="8" id="KW-0539">Nucleus</keyword>
<evidence type="ECO:0000313" key="12">
    <source>
        <dbReference type="EMBL" id="KAL5107752.1"/>
    </source>
</evidence>
<feature type="region of interest" description="Disordered" evidence="10">
    <location>
        <begin position="435"/>
        <end position="540"/>
    </location>
</feature>
<keyword evidence="2" id="KW-0479">Metal-binding</keyword>
<proteinExistence type="predicted"/>
<evidence type="ECO:0000256" key="1">
    <source>
        <dbReference type="ARBA" id="ARBA00004123"/>
    </source>
</evidence>
<evidence type="ECO:0000256" key="3">
    <source>
        <dbReference type="ARBA" id="ARBA00022771"/>
    </source>
</evidence>
<dbReference type="PROSITE" id="PS50808">
    <property type="entry name" value="ZF_BED"/>
    <property type="match status" value="1"/>
</dbReference>
<dbReference type="SUPFAM" id="SSF53098">
    <property type="entry name" value="Ribonuclease H-like"/>
    <property type="match status" value="1"/>
</dbReference>
<feature type="region of interest" description="Disordered" evidence="10">
    <location>
        <begin position="124"/>
        <end position="185"/>
    </location>
</feature>
<protein>
    <recommendedName>
        <fullName evidence="11">BED-type domain-containing protein</fullName>
    </recommendedName>
</protein>
<evidence type="ECO:0000256" key="7">
    <source>
        <dbReference type="ARBA" id="ARBA00023163"/>
    </source>
</evidence>
<dbReference type="Pfam" id="PF05699">
    <property type="entry name" value="Dimer_Tnp_hAT"/>
    <property type="match status" value="1"/>
</dbReference>
<dbReference type="Pfam" id="PF02892">
    <property type="entry name" value="zf-BED"/>
    <property type="match status" value="1"/>
</dbReference>
<feature type="region of interest" description="Disordered" evidence="10">
    <location>
        <begin position="1"/>
        <end position="34"/>
    </location>
</feature>
<dbReference type="InterPro" id="IPR052035">
    <property type="entry name" value="ZnF_BED_domain_contain"/>
</dbReference>
<reference evidence="12 13" key="1">
    <citation type="journal article" date="2022" name="Front. Cell. Infect. Microbiol.">
        <title>The Genomes of Two Strains of Taenia crassiceps the Animal Model for the Study of Human Cysticercosis.</title>
        <authorList>
            <person name="Bobes R.J."/>
            <person name="Estrada K."/>
            <person name="Rios-Valencia D.G."/>
            <person name="Calderon-Gallegos A."/>
            <person name="de la Torre P."/>
            <person name="Carrero J.C."/>
            <person name="Sanchez-Flores A."/>
            <person name="Laclette J.P."/>
        </authorList>
    </citation>
    <scope>NUCLEOTIDE SEQUENCE [LARGE SCALE GENOMIC DNA]</scope>
    <source>
        <strain evidence="12">WFUcys</strain>
    </source>
</reference>
<name>A0ABR4QDX1_9CEST</name>
<evidence type="ECO:0000256" key="5">
    <source>
        <dbReference type="ARBA" id="ARBA00023015"/>
    </source>
</evidence>
<evidence type="ECO:0000256" key="9">
    <source>
        <dbReference type="PROSITE-ProRule" id="PRU00027"/>
    </source>
</evidence>
<keyword evidence="4" id="KW-0862">Zinc</keyword>
<keyword evidence="5" id="KW-0805">Transcription regulation</keyword>
<comment type="subcellular location">
    <subcellularLocation>
        <location evidence="1">Nucleus</location>
    </subcellularLocation>
</comment>
<dbReference type="PANTHER" id="PTHR46481">
    <property type="entry name" value="ZINC FINGER BED DOMAIN-CONTAINING PROTEIN 4"/>
    <property type="match status" value="1"/>
</dbReference>
<feature type="compositionally biased region" description="Low complexity" evidence="10">
    <location>
        <begin position="456"/>
        <end position="483"/>
    </location>
</feature>
<evidence type="ECO:0000259" key="11">
    <source>
        <dbReference type="PROSITE" id="PS50808"/>
    </source>
</evidence>
<feature type="compositionally biased region" description="Low complexity" evidence="10">
    <location>
        <begin position="164"/>
        <end position="181"/>
    </location>
</feature>
<keyword evidence="6" id="KW-0238">DNA-binding</keyword>
<evidence type="ECO:0000313" key="13">
    <source>
        <dbReference type="Proteomes" id="UP001651158"/>
    </source>
</evidence>
<accession>A0ABR4QDX1</accession>
<comment type="caution">
    <text evidence="12">The sequence shown here is derived from an EMBL/GenBank/DDBJ whole genome shotgun (WGS) entry which is preliminary data.</text>
</comment>
<dbReference type="SUPFAM" id="SSF57667">
    <property type="entry name" value="beta-beta-alpha zinc fingers"/>
    <property type="match status" value="1"/>
</dbReference>
<feature type="compositionally biased region" description="Polar residues" evidence="10">
    <location>
        <begin position="21"/>
        <end position="34"/>
    </location>
</feature>
<organism evidence="12 13">
    <name type="scientific">Taenia crassiceps</name>
    <dbReference type="NCBI Taxonomy" id="6207"/>
    <lineage>
        <taxon>Eukaryota</taxon>
        <taxon>Metazoa</taxon>
        <taxon>Spiralia</taxon>
        <taxon>Lophotrochozoa</taxon>
        <taxon>Platyhelminthes</taxon>
        <taxon>Cestoda</taxon>
        <taxon>Eucestoda</taxon>
        <taxon>Cyclophyllidea</taxon>
        <taxon>Taeniidae</taxon>
        <taxon>Taenia</taxon>
    </lineage>
</organism>